<keyword evidence="2" id="KW-1185">Reference proteome</keyword>
<dbReference type="Proteomes" id="UP000248484">
    <property type="component" value="Chromosome 18"/>
</dbReference>
<dbReference type="KEGG" id="pcad:102995920"/>
<dbReference type="PROSITE" id="PS51342">
    <property type="entry name" value="COLIPASE_2"/>
    <property type="match status" value="1"/>
</dbReference>
<dbReference type="GeneID" id="102995920"/>
<accession>A0A2Y9EXD3</accession>
<feature type="region of interest" description="Disordered" evidence="1">
    <location>
        <begin position="1"/>
        <end position="32"/>
    </location>
</feature>
<dbReference type="InterPro" id="IPR001981">
    <property type="entry name" value="Colipase"/>
</dbReference>
<dbReference type="Gene3D" id="2.10.80.10">
    <property type="entry name" value="Lipase, subunit A"/>
    <property type="match status" value="1"/>
</dbReference>
<dbReference type="InParanoid" id="A0A2Y9EXD3"/>
<dbReference type="CTD" id="389383"/>
<name>A0A2Y9EXD3_PHYMC</name>
<evidence type="ECO:0000313" key="3">
    <source>
        <dbReference type="RefSeq" id="XP_007110856.1"/>
    </source>
</evidence>
<proteinExistence type="predicted"/>
<organism evidence="2 3">
    <name type="scientific">Physeter macrocephalus</name>
    <name type="common">Sperm whale</name>
    <name type="synonym">Physeter catodon</name>
    <dbReference type="NCBI Taxonomy" id="9755"/>
    <lineage>
        <taxon>Eukaryota</taxon>
        <taxon>Metazoa</taxon>
        <taxon>Chordata</taxon>
        <taxon>Craniata</taxon>
        <taxon>Vertebrata</taxon>
        <taxon>Euteleostomi</taxon>
        <taxon>Mammalia</taxon>
        <taxon>Eutheria</taxon>
        <taxon>Laurasiatheria</taxon>
        <taxon>Artiodactyla</taxon>
        <taxon>Whippomorpha</taxon>
        <taxon>Cetacea</taxon>
        <taxon>Odontoceti</taxon>
        <taxon>Physeteridae</taxon>
        <taxon>Physeter</taxon>
    </lineage>
</organism>
<reference evidence="3" key="1">
    <citation type="submission" date="2025-08" db="UniProtKB">
        <authorList>
            <consortium name="RefSeq"/>
        </authorList>
    </citation>
    <scope>IDENTIFICATION</scope>
    <source>
        <tissue evidence="3">Muscle</tissue>
    </source>
</reference>
<gene>
    <name evidence="3" type="primary">CLPSL2</name>
</gene>
<dbReference type="AlphaFoldDB" id="A0A2Y9EXD3"/>
<dbReference type="OrthoDB" id="9834137at2759"/>
<dbReference type="GO" id="GO:0008047">
    <property type="term" value="F:enzyme activator activity"/>
    <property type="evidence" value="ECO:0007669"/>
    <property type="project" value="InterPro"/>
</dbReference>
<dbReference type="GO" id="GO:0007586">
    <property type="term" value="P:digestion"/>
    <property type="evidence" value="ECO:0007669"/>
    <property type="project" value="InterPro"/>
</dbReference>
<evidence type="ECO:0000313" key="2">
    <source>
        <dbReference type="Proteomes" id="UP000248484"/>
    </source>
</evidence>
<dbReference type="RefSeq" id="XP_007110856.1">
    <property type="nucleotide sequence ID" value="XM_007110794.1"/>
</dbReference>
<sequence>MSGTPPPTLTHTRCQRAGDLGRVPTDERGSHHSECYSDCCLINLDHCGAFCVPRARITMMCLPQTKGAINIMCPCQVGLSCIHKDPVCTHRCHLI</sequence>
<protein>
    <submittedName>
        <fullName evidence="3">Colipase-like protein 2</fullName>
    </submittedName>
</protein>
<dbReference type="GO" id="GO:0005576">
    <property type="term" value="C:extracellular region"/>
    <property type="evidence" value="ECO:0007669"/>
    <property type="project" value="InterPro"/>
</dbReference>
<dbReference type="GO" id="GO:0016042">
    <property type="term" value="P:lipid catabolic process"/>
    <property type="evidence" value="ECO:0007669"/>
    <property type="project" value="InterPro"/>
</dbReference>
<evidence type="ECO:0000256" key="1">
    <source>
        <dbReference type="SAM" id="MobiDB-lite"/>
    </source>
</evidence>
<dbReference type="STRING" id="9755.ENSPCTP00005025197"/>